<dbReference type="EMBL" id="JAJGAK010000004">
    <property type="protein sequence ID" value="MCC8364188.1"/>
    <property type="molecule type" value="Genomic_DNA"/>
</dbReference>
<accession>A0ABS8JKQ5</accession>
<dbReference type="PANTHER" id="PTHR35371">
    <property type="entry name" value="INNER MEMBRANE PROTEIN"/>
    <property type="match status" value="1"/>
</dbReference>
<protein>
    <submittedName>
        <fullName evidence="6">MAPEG family protein</fullName>
    </submittedName>
</protein>
<name>A0ABS8JKQ5_9GAMM</name>
<evidence type="ECO:0000313" key="7">
    <source>
        <dbReference type="Proteomes" id="UP001165293"/>
    </source>
</evidence>
<proteinExistence type="predicted"/>
<dbReference type="InterPro" id="IPR001129">
    <property type="entry name" value="Membr-assoc_MAPEG"/>
</dbReference>
<evidence type="ECO:0000313" key="6">
    <source>
        <dbReference type="EMBL" id="MCC8364188.1"/>
    </source>
</evidence>
<keyword evidence="2 5" id="KW-0812">Transmembrane</keyword>
<feature type="transmembrane region" description="Helical" evidence="5">
    <location>
        <begin position="111"/>
        <end position="132"/>
    </location>
</feature>
<dbReference type="Pfam" id="PF01124">
    <property type="entry name" value="MAPEG"/>
    <property type="match status" value="1"/>
</dbReference>
<keyword evidence="7" id="KW-1185">Reference proteome</keyword>
<evidence type="ECO:0000256" key="2">
    <source>
        <dbReference type="ARBA" id="ARBA00022692"/>
    </source>
</evidence>
<keyword evidence="3 5" id="KW-1133">Transmembrane helix</keyword>
<dbReference type="Proteomes" id="UP001165293">
    <property type="component" value="Unassembled WGS sequence"/>
</dbReference>
<keyword evidence="4 5" id="KW-0472">Membrane</keyword>
<comment type="caution">
    <text evidence="6">The sequence shown here is derived from an EMBL/GenBank/DDBJ whole genome shotgun (WGS) entry which is preliminary data.</text>
</comment>
<sequence length="139" mass="14989">MTMALAYWCVLVAAMLPYVWTTVAKASGERYDNRDPRGWLARQTNPRVHRANSAQLNAFEAFAPFAAGVLMAQFAGVPETHVAGLAVAFVVFRLLHGVVYTLGMKHSLRSLCWFSALACVVALMVLAALRVVGGAHGAV</sequence>
<feature type="transmembrane region" description="Helical" evidence="5">
    <location>
        <begin position="80"/>
        <end position="99"/>
    </location>
</feature>
<dbReference type="SUPFAM" id="SSF161084">
    <property type="entry name" value="MAPEG domain-like"/>
    <property type="match status" value="1"/>
</dbReference>
<dbReference type="Gene3D" id="1.20.120.550">
    <property type="entry name" value="Membrane associated eicosanoid/glutathione metabolism-like domain"/>
    <property type="match status" value="1"/>
</dbReference>
<dbReference type="InterPro" id="IPR023352">
    <property type="entry name" value="MAPEG-like_dom_sf"/>
</dbReference>
<evidence type="ECO:0000256" key="4">
    <source>
        <dbReference type="ARBA" id="ARBA00023136"/>
    </source>
</evidence>
<comment type="subcellular location">
    <subcellularLocation>
        <location evidence="1">Membrane</location>
    </subcellularLocation>
</comment>
<reference evidence="6" key="1">
    <citation type="submission" date="2021-10" db="EMBL/GenBank/DDBJ databases">
        <authorList>
            <person name="Lyu M."/>
            <person name="Wang X."/>
            <person name="Meng X."/>
            <person name="Xu K."/>
        </authorList>
    </citation>
    <scope>NUCLEOTIDE SEQUENCE</scope>
    <source>
        <strain evidence="6">A6</strain>
    </source>
</reference>
<gene>
    <name evidence="6" type="ORF">LK996_14010</name>
</gene>
<dbReference type="RefSeq" id="WP_230527990.1">
    <property type="nucleotide sequence ID" value="NZ_JAJGAK010000004.1"/>
</dbReference>
<organism evidence="6 7">
    <name type="scientific">Noviluteimonas lactosilytica</name>
    <dbReference type="NCBI Taxonomy" id="2888523"/>
    <lineage>
        <taxon>Bacteria</taxon>
        <taxon>Pseudomonadati</taxon>
        <taxon>Pseudomonadota</taxon>
        <taxon>Gammaproteobacteria</taxon>
        <taxon>Lysobacterales</taxon>
        <taxon>Lysobacteraceae</taxon>
        <taxon>Noviluteimonas</taxon>
    </lineage>
</organism>
<evidence type="ECO:0000256" key="3">
    <source>
        <dbReference type="ARBA" id="ARBA00022989"/>
    </source>
</evidence>
<evidence type="ECO:0000256" key="5">
    <source>
        <dbReference type="SAM" id="Phobius"/>
    </source>
</evidence>
<evidence type="ECO:0000256" key="1">
    <source>
        <dbReference type="ARBA" id="ARBA00004370"/>
    </source>
</evidence>
<dbReference type="PANTHER" id="PTHR35371:SF1">
    <property type="entry name" value="BLR7753 PROTEIN"/>
    <property type="match status" value="1"/>
</dbReference>